<dbReference type="OrthoDB" id="7874140at2"/>
<evidence type="ECO:0000313" key="3">
    <source>
        <dbReference type="Proteomes" id="UP000199382"/>
    </source>
</evidence>
<evidence type="ECO:0000313" key="2">
    <source>
        <dbReference type="EMBL" id="SDI69752.1"/>
    </source>
</evidence>
<accession>A0A1G8MPC9</accession>
<dbReference type="Proteomes" id="UP000199382">
    <property type="component" value="Unassembled WGS sequence"/>
</dbReference>
<dbReference type="STRING" id="571298.SAMN04488026_10068"/>
<dbReference type="EMBL" id="FNEK01000006">
    <property type="protein sequence ID" value="SDI69752.1"/>
    <property type="molecule type" value="Genomic_DNA"/>
</dbReference>
<gene>
    <name evidence="2" type="ORF">SAMN04488026_10068</name>
</gene>
<protein>
    <submittedName>
        <fullName evidence="2">Bifunctional DNA primase/polymerase, N-terminal</fullName>
    </submittedName>
</protein>
<dbReference type="AlphaFoldDB" id="A0A1G8MPC9"/>
<name>A0A1G8MPC9_9RHOB</name>
<reference evidence="2 3" key="1">
    <citation type="submission" date="2016-10" db="EMBL/GenBank/DDBJ databases">
        <authorList>
            <person name="de Groot N.N."/>
        </authorList>
    </citation>
    <scope>NUCLEOTIDE SEQUENCE [LARGE SCALE GENOMIC DNA]</scope>
    <source>
        <strain evidence="2 3">DSM 25294</strain>
    </source>
</reference>
<dbReference type="InterPro" id="IPR015330">
    <property type="entry name" value="DNA_primase/pol_bifunc_N"/>
</dbReference>
<dbReference type="SUPFAM" id="SSF56747">
    <property type="entry name" value="Prim-pol domain"/>
    <property type="match status" value="1"/>
</dbReference>
<dbReference type="Pfam" id="PF09250">
    <property type="entry name" value="Prim-Pol"/>
    <property type="match status" value="1"/>
</dbReference>
<dbReference type="SMART" id="SM00943">
    <property type="entry name" value="Prim-Pol"/>
    <property type="match status" value="1"/>
</dbReference>
<sequence>MSGDDARQFITMGIPVFPVRVQKIGEKWQKTPLTQHGHLDASLDIDAHDWEGRCNGVGILMGHGLYALDLDIYKPGSAPEQWLKKHGLTGDTRVHRTVSGGLHAIYRTPAKFSDLPSRAGIVVGLDGRGAGGWIAFGEGYRVVRPKPLAMLTDSACKEIIRGYSGGSGVGRLDLPEYTQLTTEQKADVMGRLEVKILVGARIAGRWEGMTGGLKEQARSRSAMDFSTAHMLARAGFTFDEIVFLLVKKFQHGQAANSPSVSQPRAACRCAAAAIRSLEKDYIAPALVQPATSEEDEAEFFATIGGKT</sequence>
<feature type="domain" description="DNA primase/polymerase bifunctional N-terminal" evidence="1">
    <location>
        <begin position="6"/>
        <end position="148"/>
    </location>
</feature>
<keyword evidence="3" id="KW-1185">Reference proteome</keyword>
<evidence type="ECO:0000259" key="1">
    <source>
        <dbReference type="SMART" id="SM00943"/>
    </source>
</evidence>
<organism evidence="2 3">
    <name type="scientific">Aliiruegeria lutimaris</name>
    <dbReference type="NCBI Taxonomy" id="571298"/>
    <lineage>
        <taxon>Bacteria</taxon>
        <taxon>Pseudomonadati</taxon>
        <taxon>Pseudomonadota</taxon>
        <taxon>Alphaproteobacteria</taxon>
        <taxon>Rhodobacterales</taxon>
        <taxon>Roseobacteraceae</taxon>
        <taxon>Aliiruegeria</taxon>
    </lineage>
</organism>
<proteinExistence type="predicted"/>